<evidence type="ECO:0000313" key="1">
    <source>
        <dbReference type="EMBL" id="RLJ41857.1"/>
    </source>
</evidence>
<gene>
    <name evidence="1" type="ORF">BCF46_2827</name>
</gene>
<comment type="caution">
    <text evidence="1">The sequence shown here is derived from an EMBL/GenBank/DDBJ whole genome shotgun (WGS) entry which is preliminary data.</text>
</comment>
<name>A0A497VHY7_9RHOB</name>
<accession>A0A497VHY7</accession>
<evidence type="ECO:0000313" key="2">
    <source>
        <dbReference type="Proteomes" id="UP000269157"/>
    </source>
</evidence>
<reference evidence="1 2" key="1">
    <citation type="submission" date="2018-10" db="EMBL/GenBank/DDBJ databases">
        <title>Genomic Encyclopedia of Archaeal and Bacterial Type Strains, Phase II (KMG-II): from individual species to whole genera.</title>
        <authorList>
            <person name="Goeker M."/>
        </authorList>
    </citation>
    <scope>NUCLEOTIDE SEQUENCE [LARGE SCALE GENOMIC DNA]</scope>
    <source>
        <strain evidence="1 2">DSM 29466</strain>
    </source>
</reference>
<protein>
    <submittedName>
        <fullName evidence="1">Uncharacterized protein</fullName>
    </submittedName>
</protein>
<proteinExistence type="predicted"/>
<dbReference type="EMBL" id="RCCE01000004">
    <property type="protein sequence ID" value="RLJ41857.1"/>
    <property type="molecule type" value="Genomic_DNA"/>
</dbReference>
<keyword evidence="2" id="KW-1185">Reference proteome</keyword>
<dbReference type="AlphaFoldDB" id="A0A497VHY7"/>
<sequence>MNLGDSRVHGIEGYEIMFVFEIMPRQTSAPTTQCREVLDV</sequence>
<dbReference type="Proteomes" id="UP000269157">
    <property type="component" value="Unassembled WGS sequence"/>
</dbReference>
<organism evidence="1 2">
    <name type="scientific">Litoreibacter meonggei</name>
    <dbReference type="NCBI Taxonomy" id="1049199"/>
    <lineage>
        <taxon>Bacteria</taxon>
        <taxon>Pseudomonadati</taxon>
        <taxon>Pseudomonadota</taxon>
        <taxon>Alphaproteobacteria</taxon>
        <taxon>Rhodobacterales</taxon>
        <taxon>Roseobacteraceae</taxon>
        <taxon>Litoreibacter</taxon>
    </lineage>
</organism>